<proteinExistence type="predicted"/>
<evidence type="ECO:0000313" key="2">
    <source>
        <dbReference type="Proteomes" id="UP001177744"/>
    </source>
</evidence>
<sequence length="96" mass="11164">MATQYGWVLDAEVLLDAKGQFLPPRDFVAPHLTPYSSGQLLPTRAKRLSFLRWEFPNFHRQNKDLLGRFVLIQSEWQKGAYLKDKMCKLVAEELAK</sequence>
<evidence type="ECO:0000313" key="1">
    <source>
        <dbReference type="EMBL" id="KAK1346758.1"/>
    </source>
</evidence>
<gene>
    <name evidence="1" type="ORF">QTO34_000618</name>
</gene>
<protein>
    <submittedName>
        <fullName evidence="1">Uncharacterized protein</fullName>
    </submittedName>
</protein>
<dbReference type="EMBL" id="JAULJE010000001">
    <property type="protein sequence ID" value="KAK1346758.1"/>
    <property type="molecule type" value="Genomic_DNA"/>
</dbReference>
<keyword evidence="2" id="KW-1185">Reference proteome</keyword>
<organism evidence="1 2">
    <name type="scientific">Cnephaeus nilssonii</name>
    <name type="common">Northern bat</name>
    <name type="synonym">Eptesicus nilssonii</name>
    <dbReference type="NCBI Taxonomy" id="3371016"/>
    <lineage>
        <taxon>Eukaryota</taxon>
        <taxon>Metazoa</taxon>
        <taxon>Chordata</taxon>
        <taxon>Craniata</taxon>
        <taxon>Vertebrata</taxon>
        <taxon>Euteleostomi</taxon>
        <taxon>Mammalia</taxon>
        <taxon>Eutheria</taxon>
        <taxon>Laurasiatheria</taxon>
        <taxon>Chiroptera</taxon>
        <taxon>Yangochiroptera</taxon>
        <taxon>Vespertilionidae</taxon>
        <taxon>Cnephaeus</taxon>
    </lineage>
</organism>
<dbReference type="AlphaFoldDB" id="A0AA40IBX0"/>
<name>A0AA40IBX0_CNENI</name>
<accession>A0AA40IBX0</accession>
<reference evidence="1" key="1">
    <citation type="submission" date="2023-06" db="EMBL/GenBank/DDBJ databases">
        <title>Reference genome for the Northern bat (Eptesicus nilssonii), a most northern bat species.</title>
        <authorList>
            <person name="Laine V.N."/>
            <person name="Pulliainen A.T."/>
            <person name="Lilley T.M."/>
        </authorList>
    </citation>
    <scope>NUCLEOTIDE SEQUENCE</scope>
    <source>
        <strain evidence="1">BLF_Eptnil</strain>
        <tissue evidence="1">Kidney</tissue>
    </source>
</reference>
<comment type="caution">
    <text evidence="1">The sequence shown here is derived from an EMBL/GenBank/DDBJ whole genome shotgun (WGS) entry which is preliminary data.</text>
</comment>
<dbReference type="Proteomes" id="UP001177744">
    <property type="component" value="Unassembled WGS sequence"/>
</dbReference>